<proteinExistence type="predicted"/>
<evidence type="ECO:0000313" key="1">
    <source>
        <dbReference type="EMBL" id="DAD84710.1"/>
    </source>
</evidence>
<protein>
    <submittedName>
        <fullName evidence="1">Uncharacterized protein</fullName>
    </submittedName>
</protein>
<dbReference type="EMBL" id="BK014965">
    <property type="protein sequence ID" value="DAD84710.1"/>
    <property type="molecule type" value="Genomic_DNA"/>
</dbReference>
<organism evidence="1">
    <name type="scientific">Siphoviridae sp. ctqED62</name>
    <dbReference type="NCBI Taxonomy" id="2826468"/>
    <lineage>
        <taxon>Viruses</taxon>
        <taxon>Duplodnaviria</taxon>
        <taxon>Heunggongvirae</taxon>
        <taxon>Uroviricota</taxon>
        <taxon>Caudoviricetes</taxon>
    </lineage>
</organism>
<accession>A0A8S5MQX4</accession>
<reference evidence="1" key="1">
    <citation type="journal article" date="2021" name="Proc. Natl. Acad. Sci. U.S.A.">
        <title>A Catalog of Tens of Thousands of Viruses from Human Metagenomes Reveals Hidden Associations with Chronic Diseases.</title>
        <authorList>
            <person name="Tisza M.J."/>
            <person name="Buck C.B."/>
        </authorList>
    </citation>
    <scope>NUCLEOTIDE SEQUENCE</scope>
    <source>
        <strain evidence="1">CtqED62</strain>
    </source>
</reference>
<sequence length="63" mass="7339">MGLREGVEEMKLGWRGKWLPHINDAEGGKKERQELMGTVVYVHPLSRFYVVKFDCGFCETFCE</sequence>
<name>A0A8S5MQX4_9CAUD</name>